<gene>
    <name evidence="2" type="ORF">B0A54_12302</name>
</gene>
<evidence type="ECO:0000256" key="1">
    <source>
        <dbReference type="SAM" id="MobiDB-lite"/>
    </source>
</evidence>
<protein>
    <submittedName>
        <fullName evidence="2">Uncharacterized protein</fullName>
    </submittedName>
</protein>
<feature type="compositionally biased region" description="Basic and acidic residues" evidence="1">
    <location>
        <begin position="40"/>
        <end position="87"/>
    </location>
</feature>
<proteinExistence type="predicted"/>
<dbReference type="AlphaFoldDB" id="A0A4U0ULT8"/>
<name>A0A4U0ULT8_9PEZI</name>
<sequence length="111" mass="12426">MSALRLAFARRAVAPLATRTALLPARPFHSCRVLAVGNESELHNENRGEEAEAHKQDQLQKQKEGKGEWKGELASESESMIKADRNEMGNAEEDIEKLQKKTTELANDKKL</sequence>
<evidence type="ECO:0000313" key="2">
    <source>
        <dbReference type="EMBL" id="TKA35856.1"/>
    </source>
</evidence>
<dbReference type="Proteomes" id="UP000310066">
    <property type="component" value="Unassembled WGS sequence"/>
</dbReference>
<feature type="region of interest" description="Disordered" evidence="1">
    <location>
        <begin position="40"/>
        <end position="92"/>
    </location>
</feature>
<accession>A0A4U0ULT8</accession>
<dbReference type="OrthoDB" id="529205at2759"/>
<evidence type="ECO:0000313" key="3">
    <source>
        <dbReference type="Proteomes" id="UP000310066"/>
    </source>
</evidence>
<dbReference type="EMBL" id="NAJP01000065">
    <property type="protein sequence ID" value="TKA35856.1"/>
    <property type="molecule type" value="Genomic_DNA"/>
</dbReference>
<comment type="caution">
    <text evidence="2">The sequence shown here is derived from an EMBL/GenBank/DDBJ whole genome shotgun (WGS) entry which is preliminary data.</text>
</comment>
<organism evidence="2 3">
    <name type="scientific">Friedmanniomyces endolithicus</name>
    <dbReference type="NCBI Taxonomy" id="329885"/>
    <lineage>
        <taxon>Eukaryota</taxon>
        <taxon>Fungi</taxon>
        <taxon>Dikarya</taxon>
        <taxon>Ascomycota</taxon>
        <taxon>Pezizomycotina</taxon>
        <taxon>Dothideomycetes</taxon>
        <taxon>Dothideomycetidae</taxon>
        <taxon>Mycosphaerellales</taxon>
        <taxon>Teratosphaeriaceae</taxon>
        <taxon>Friedmanniomyces</taxon>
    </lineage>
</organism>
<reference evidence="2 3" key="1">
    <citation type="submission" date="2017-03" db="EMBL/GenBank/DDBJ databases">
        <title>Genomes of endolithic fungi from Antarctica.</title>
        <authorList>
            <person name="Coleine C."/>
            <person name="Masonjones S."/>
            <person name="Stajich J.E."/>
        </authorList>
    </citation>
    <scope>NUCLEOTIDE SEQUENCE [LARGE SCALE GENOMIC DNA]</scope>
    <source>
        <strain evidence="2 3">CCFEE 5311</strain>
    </source>
</reference>